<organism evidence="1 2">
    <name type="scientific">Protea cynaroides</name>
    <dbReference type="NCBI Taxonomy" id="273540"/>
    <lineage>
        <taxon>Eukaryota</taxon>
        <taxon>Viridiplantae</taxon>
        <taxon>Streptophyta</taxon>
        <taxon>Embryophyta</taxon>
        <taxon>Tracheophyta</taxon>
        <taxon>Spermatophyta</taxon>
        <taxon>Magnoliopsida</taxon>
        <taxon>Proteales</taxon>
        <taxon>Proteaceae</taxon>
        <taxon>Protea</taxon>
    </lineage>
</organism>
<comment type="caution">
    <text evidence="1">The sequence shown here is derived from an EMBL/GenBank/DDBJ whole genome shotgun (WGS) entry which is preliminary data.</text>
</comment>
<dbReference type="EMBL" id="JAMYWD010000012">
    <property type="protein sequence ID" value="KAJ4951473.1"/>
    <property type="molecule type" value="Genomic_DNA"/>
</dbReference>
<protein>
    <submittedName>
        <fullName evidence="1">Uncharacterized protein</fullName>
    </submittedName>
</protein>
<proteinExistence type="predicted"/>
<keyword evidence="2" id="KW-1185">Reference proteome</keyword>
<name>A0A9Q0GRS0_9MAGN</name>
<reference evidence="1" key="1">
    <citation type="journal article" date="2023" name="Plant J.">
        <title>The genome of the king protea, Protea cynaroides.</title>
        <authorList>
            <person name="Chang J."/>
            <person name="Duong T.A."/>
            <person name="Schoeman C."/>
            <person name="Ma X."/>
            <person name="Roodt D."/>
            <person name="Barker N."/>
            <person name="Li Z."/>
            <person name="Van de Peer Y."/>
            <person name="Mizrachi E."/>
        </authorList>
    </citation>
    <scope>NUCLEOTIDE SEQUENCE</scope>
    <source>
        <tissue evidence="1">Young leaves</tissue>
    </source>
</reference>
<accession>A0A9Q0GRS0</accession>
<evidence type="ECO:0000313" key="1">
    <source>
        <dbReference type="EMBL" id="KAJ4951473.1"/>
    </source>
</evidence>
<gene>
    <name evidence="1" type="ORF">NE237_028305</name>
</gene>
<evidence type="ECO:0000313" key="2">
    <source>
        <dbReference type="Proteomes" id="UP001141806"/>
    </source>
</evidence>
<sequence length="276" mass="31878">MWLTKKARLHLNQITSKTEHMWPTKKTRIHLSRITSNTEHIWPTKKARLQLSGITSKDRAYLANQALTWPCISTKHLWPIKEARQGASTGLSFPTLETLGLDELWKFERLKGSQLQDCLLKEGRIREEPATKDNTVEGRWSGRRRRRIRFVEDFIDSAMRNAMKPTSSTSAIPQTSTLNPHLRRHRLHDHHLHRHHNREEKRSYGSVSSLLLCAIGICRSSSILDTDLKKFVDSRHTNLKKLIDSHRRGPNPRPLPTSVVQKGHVVSLLVHFLTDS</sequence>
<dbReference type="AlphaFoldDB" id="A0A9Q0GRS0"/>
<dbReference type="Proteomes" id="UP001141806">
    <property type="component" value="Unassembled WGS sequence"/>
</dbReference>